<dbReference type="InterPro" id="IPR050179">
    <property type="entry name" value="Trans_hexapeptide_repeat"/>
</dbReference>
<dbReference type="Proteomes" id="UP001205603">
    <property type="component" value="Unassembled WGS sequence"/>
</dbReference>
<evidence type="ECO:0000256" key="1">
    <source>
        <dbReference type="ARBA" id="ARBA00007274"/>
    </source>
</evidence>
<name>A0ABT1MJK7_9BACT</name>
<dbReference type="PANTHER" id="PTHR43300:SF7">
    <property type="entry name" value="UDP-N-ACETYLBACILLOSAMINE N-ACETYLTRANSFERASE"/>
    <property type="match status" value="1"/>
</dbReference>
<sequence length="221" mass="24324">MKTKIVIFGTGAVAAELTSYLEDSTWGEMAGIEIKGYVASDDAGPVNWKNYRLNKPYLGLLDDYKIEEEDYFVLALGNSAVKRRLVKNIKERGGKFITLVHPTAVIARTASIGEGNIISPFVMIGPNVKLGNYNLITSQSAISHDSRIGDYNFFATSLLCGYTQVGDDNYIGIKATLIPDIVIGSRNKIQAGMIVDKNIGDDSTLFYRYKEKILAIPKTEL</sequence>
<dbReference type="Gene3D" id="3.40.50.20">
    <property type="match status" value="1"/>
</dbReference>
<dbReference type="InterPro" id="IPR020019">
    <property type="entry name" value="AcTrfase_PglD-like"/>
</dbReference>
<proteinExistence type="inferred from homology"/>
<comment type="similarity">
    <text evidence="1">Belongs to the transferase hexapeptide repeat family.</text>
</comment>
<protein>
    <submittedName>
        <fullName evidence="2">Acetyltransferase</fullName>
    </submittedName>
</protein>
<gene>
    <name evidence="2" type="ORF">NMU02_12000</name>
</gene>
<dbReference type="InterPro" id="IPR011004">
    <property type="entry name" value="Trimer_LpxA-like_sf"/>
</dbReference>
<dbReference type="RefSeq" id="WP_255028172.1">
    <property type="nucleotide sequence ID" value="NZ_JANDHW010000014.1"/>
</dbReference>
<dbReference type="EMBL" id="JANDHW010000014">
    <property type="protein sequence ID" value="MCP9612812.1"/>
    <property type="molecule type" value="Genomic_DNA"/>
</dbReference>
<comment type="caution">
    <text evidence="2">The sequence shown here is derived from an EMBL/GenBank/DDBJ whole genome shotgun (WGS) entry which is preliminary data.</text>
</comment>
<evidence type="ECO:0000313" key="2">
    <source>
        <dbReference type="EMBL" id="MCP9612812.1"/>
    </source>
</evidence>
<dbReference type="SUPFAM" id="SSF51161">
    <property type="entry name" value="Trimeric LpxA-like enzymes"/>
    <property type="match status" value="1"/>
</dbReference>
<accession>A0ABT1MJK7</accession>
<reference evidence="2 3" key="1">
    <citation type="submission" date="2022-07" db="EMBL/GenBank/DDBJ databases">
        <title>Fecal culturing of patients with breast cancer.</title>
        <authorList>
            <person name="Teng N.M.Y."/>
            <person name="Kiu R."/>
            <person name="Evans R."/>
            <person name="Baker D.J."/>
            <person name="Zenner C."/>
            <person name="Robinson S.D."/>
            <person name="Hall L.J."/>
        </authorList>
    </citation>
    <scope>NUCLEOTIDE SEQUENCE [LARGE SCALE GENOMIC DNA]</scope>
    <source>
        <strain evidence="2 3">LH1063</strain>
    </source>
</reference>
<organism evidence="2 3">
    <name type="scientific">Coprobacter tertius</name>
    <dbReference type="NCBI Taxonomy" id="2944915"/>
    <lineage>
        <taxon>Bacteria</taxon>
        <taxon>Pseudomonadati</taxon>
        <taxon>Bacteroidota</taxon>
        <taxon>Bacteroidia</taxon>
        <taxon>Bacteroidales</taxon>
        <taxon>Barnesiellaceae</taxon>
        <taxon>Coprobacter</taxon>
    </lineage>
</organism>
<dbReference type="PANTHER" id="PTHR43300">
    <property type="entry name" value="ACETYLTRANSFERASE"/>
    <property type="match status" value="1"/>
</dbReference>
<keyword evidence="3" id="KW-1185">Reference proteome</keyword>
<evidence type="ECO:0000313" key="3">
    <source>
        <dbReference type="Proteomes" id="UP001205603"/>
    </source>
</evidence>
<dbReference type="CDD" id="cd03360">
    <property type="entry name" value="LbH_AT_putative"/>
    <property type="match status" value="1"/>
</dbReference>
<dbReference type="Gene3D" id="2.160.10.10">
    <property type="entry name" value="Hexapeptide repeat proteins"/>
    <property type="match status" value="1"/>
</dbReference>